<comment type="catalytic activity">
    <reaction evidence="5">
        <text>Hydrolysis of terminal, non-reducing alpha-D-galactose residues in alpha-D-galactosides, including galactose oligosaccharides, galactomannans and galactolipids.</text>
        <dbReference type="EC" id="3.2.1.22"/>
    </reaction>
</comment>
<dbReference type="RefSeq" id="WP_188775548.1">
    <property type="nucleotide sequence ID" value="NZ_BMMB01000004.1"/>
</dbReference>
<evidence type="ECO:0000256" key="4">
    <source>
        <dbReference type="ARBA" id="ARBA00023295"/>
    </source>
</evidence>
<proteinExistence type="inferred from homology"/>
<keyword evidence="3 5" id="KW-0378">Hydrolase</keyword>
<dbReference type="InterPro" id="IPR017853">
    <property type="entry name" value="GH"/>
</dbReference>
<sequence length="439" mass="50604">MRHHQWAYVPPMGWNSWDCYGAAVREEEIRANAEYMANHLREYGWEYIVVDIQWYEPEAVSSAYRPFVSLDMDEYSRLIPATNRFPSAAEGKGFKPLADYVHSLGLSFGIHIMRGIPRQAVHADTPIKGTSVTARQVAHTNSICPWNTDMYGVDASKEGAQEYYNSLFDLYAEWGVDFVKVDDIAASRLYDTHLAEMELIRNAIDQCGRAMVLSLSPGPAPLGYHEAFRANANMWRITDDFWDQWELLYEMFERCEQWAQFVEVGSWPDCDMLPLGHIGIRSVDGGGSDRWTRFTEDEQTTMMTLWSIFRSPLMFGGELRDNDAWTMSLLTNDEVLEANRSGHYARQVYRDEYDRIVWTSENSRTGDHYVALFNASDDPALVRVSLEQLGLSGTFRLRNLWERAEAGMVNYDIDVKVPAHGARFYKLSRMDYEDVIVRM</sequence>
<dbReference type="SUPFAM" id="SSF51011">
    <property type="entry name" value="Glycosyl hydrolase domain"/>
    <property type="match status" value="1"/>
</dbReference>
<evidence type="ECO:0000313" key="8">
    <source>
        <dbReference type="Proteomes" id="UP001185028"/>
    </source>
</evidence>
<keyword evidence="8" id="KW-1185">Reference proteome</keyword>
<comment type="similarity">
    <text evidence="1 5">Belongs to the glycosyl hydrolase 27 family.</text>
</comment>
<dbReference type="SUPFAM" id="SSF51445">
    <property type="entry name" value="(Trans)glycosidases"/>
    <property type="match status" value="1"/>
</dbReference>
<evidence type="ECO:0000256" key="3">
    <source>
        <dbReference type="ARBA" id="ARBA00022801"/>
    </source>
</evidence>
<dbReference type="PANTHER" id="PTHR11452">
    <property type="entry name" value="ALPHA-GALACTOSIDASE/ALPHA-N-ACETYLGALACTOSAMINIDASE"/>
    <property type="match status" value="1"/>
</dbReference>
<dbReference type="InterPro" id="IPR041233">
    <property type="entry name" value="Melibiase_C"/>
</dbReference>
<dbReference type="CDD" id="cd14792">
    <property type="entry name" value="GH27"/>
    <property type="match status" value="1"/>
</dbReference>
<evidence type="ECO:0000256" key="1">
    <source>
        <dbReference type="ARBA" id="ARBA00009743"/>
    </source>
</evidence>
<keyword evidence="5" id="KW-1015">Disulfide bond</keyword>
<evidence type="ECO:0000256" key="5">
    <source>
        <dbReference type="RuleBase" id="RU361168"/>
    </source>
</evidence>
<name>A0ABU1IUS3_9BACL</name>
<dbReference type="InterPro" id="IPR013785">
    <property type="entry name" value="Aldolase_TIM"/>
</dbReference>
<evidence type="ECO:0000256" key="2">
    <source>
        <dbReference type="ARBA" id="ARBA00022729"/>
    </source>
</evidence>
<dbReference type="InterPro" id="IPR013780">
    <property type="entry name" value="Glyco_hydro_b"/>
</dbReference>
<evidence type="ECO:0000259" key="6">
    <source>
        <dbReference type="Pfam" id="PF17801"/>
    </source>
</evidence>
<dbReference type="Proteomes" id="UP001185028">
    <property type="component" value="Unassembled WGS sequence"/>
</dbReference>
<dbReference type="Pfam" id="PF16499">
    <property type="entry name" value="Melibiase_2"/>
    <property type="match status" value="1"/>
</dbReference>
<organism evidence="7 8">
    <name type="scientific">Paenibacillus hunanensis</name>
    <dbReference type="NCBI Taxonomy" id="539262"/>
    <lineage>
        <taxon>Bacteria</taxon>
        <taxon>Bacillati</taxon>
        <taxon>Bacillota</taxon>
        <taxon>Bacilli</taxon>
        <taxon>Bacillales</taxon>
        <taxon>Paenibacillaceae</taxon>
        <taxon>Paenibacillus</taxon>
    </lineage>
</organism>
<gene>
    <name evidence="7" type="ORF">JOC58_000861</name>
</gene>
<accession>A0ABU1IUS3</accession>
<dbReference type="Gene3D" id="2.60.40.1180">
    <property type="entry name" value="Golgi alpha-mannosidase II"/>
    <property type="match status" value="1"/>
</dbReference>
<feature type="domain" description="Alpha galactosidase C-terminal" evidence="6">
    <location>
        <begin position="355"/>
        <end position="427"/>
    </location>
</feature>
<dbReference type="PRINTS" id="PR00740">
    <property type="entry name" value="GLHYDRLASE27"/>
</dbReference>
<dbReference type="EMBL" id="JAVDQH010000003">
    <property type="protein sequence ID" value="MDR6242976.1"/>
    <property type="molecule type" value="Genomic_DNA"/>
</dbReference>
<dbReference type="PANTHER" id="PTHR11452:SF42">
    <property type="entry name" value="ALPHA-GALACTOSIDASE"/>
    <property type="match status" value="1"/>
</dbReference>
<comment type="caution">
    <text evidence="7">The sequence shown here is derived from an EMBL/GenBank/DDBJ whole genome shotgun (WGS) entry which is preliminary data.</text>
</comment>
<dbReference type="Pfam" id="PF17801">
    <property type="entry name" value="Melibiase_C"/>
    <property type="match status" value="1"/>
</dbReference>
<dbReference type="InterPro" id="IPR002241">
    <property type="entry name" value="Glyco_hydro_27"/>
</dbReference>
<protein>
    <recommendedName>
        <fullName evidence="5">Alpha-galactosidase</fullName>
        <ecNumber evidence="5">3.2.1.22</ecNumber>
    </recommendedName>
    <alternativeName>
        <fullName evidence="5">Melibiase</fullName>
    </alternativeName>
</protein>
<dbReference type="EC" id="3.2.1.22" evidence="5"/>
<keyword evidence="4 5" id="KW-0326">Glycosidase</keyword>
<evidence type="ECO:0000313" key="7">
    <source>
        <dbReference type="EMBL" id="MDR6242976.1"/>
    </source>
</evidence>
<reference evidence="7 8" key="1">
    <citation type="submission" date="2023-07" db="EMBL/GenBank/DDBJ databases">
        <title>Genomic Encyclopedia of Type Strains, Phase IV (KMG-IV): sequencing the most valuable type-strain genomes for metagenomic binning, comparative biology and taxonomic classification.</title>
        <authorList>
            <person name="Goeker M."/>
        </authorList>
    </citation>
    <scope>NUCLEOTIDE SEQUENCE [LARGE SCALE GENOMIC DNA]</scope>
    <source>
        <strain evidence="7 8">DSM 22170</strain>
    </source>
</reference>
<dbReference type="Gene3D" id="3.20.20.70">
    <property type="entry name" value="Aldolase class I"/>
    <property type="match status" value="1"/>
</dbReference>
<keyword evidence="2" id="KW-0732">Signal</keyword>